<evidence type="ECO:0000259" key="1">
    <source>
        <dbReference type="Pfam" id="PF07905"/>
    </source>
</evidence>
<protein>
    <recommendedName>
        <fullName evidence="5">PucR family transcriptional regulator</fullName>
    </recommendedName>
</protein>
<dbReference type="InterPro" id="IPR051448">
    <property type="entry name" value="CdaR-like_regulators"/>
</dbReference>
<dbReference type="Gene3D" id="1.10.10.2840">
    <property type="entry name" value="PucR C-terminal helix-turn-helix domain"/>
    <property type="match status" value="1"/>
</dbReference>
<dbReference type="Pfam" id="PF07905">
    <property type="entry name" value="PucR"/>
    <property type="match status" value="1"/>
</dbReference>
<feature type="domain" description="PucR C-terminal helix-turn-helix" evidence="2">
    <location>
        <begin position="463"/>
        <end position="520"/>
    </location>
</feature>
<dbReference type="EMBL" id="VDUW01000002">
    <property type="protein sequence ID" value="TXL66802.1"/>
    <property type="molecule type" value="Genomic_DNA"/>
</dbReference>
<dbReference type="InterPro" id="IPR025736">
    <property type="entry name" value="PucR_C-HTH_dom"/>
</dbReference>
<feature type="domain" description="Purine catabolism PurC-like" evidence="1">
    <location>
        <begin position="7"/>
        <end position="127"/>
    </location>
</feature>
<dbReference type="InterPro" id="IPR012914">
    <property type="entry name" value="PucR_dom"/>
</dbReference>
<dbReference type="Pfam" id="PF13556">
    <property type="entry name" value="HTH_30"/>
    <property type="match status" value="1"/>
</dbReference>
<evidence type="ECO:0000313" key="3">
    <source>
        <dbReference type="EMBL" id="TXL66802.1"/>
    </source>
</evidence>
<evidence type="ECO:0000259" key="2">
    <source>
        <dbReference type="Pfam" id="PF13556"/>
    </source>
</evidence>
<dbReference type="AlphaFoldDB" id="A0A5C8P0L5"/>
<dbReference type="OrthoDB" id="143422at2"/>
<evidence type="ECO:0000313" key="4">
    <source>
        <dbReference type="Proteomes" id="UP000321574"/>
    </source>
</evidence>
<reference evidence="3 4" key="1">
    <citation type="submission" date="2019-06" db="EMBL/GenBank/DDBJ databases">
        <title>Cerasibacillus sp. nov., isolated from maize field.</title>
        <authorList>
            <person name="Lin S.-Y."/>
            <person name="Tsai C.-F."/>
            <person name="Young C.-C."/>
        </authorList>
    </citation>
    <scope>NUCLEOTIDE SEQUENCE [LARGE SCALE GENOMIC DNA]</scope>
    <source>
        <strain evidence="3 4">CC-CFT480</strain>
    </source>
</reference>
<dbReference type="Proteomes" id="UP000321574">
    <property type="component" value="Unassembled WGS sequence"/>
</dbReference>
<keyword evidence="4" id="KW-1185">Reference proteome</keyword>
<gene>
    <name evidence="3" type="ORF">FHP05_05370</name>
</gene>
<comment type="caution">
    <text evidence="3">The sequence shown here is derived from an EMBL/GenBank/DDBJ whole genome shotgun (WGS) entry which is preliminary data.</text>
</comment>
<dbReference type="RefSeq" id="WP_147666202.1">
    <property type="nucleotide sequence ID" value="NZ_VDUW01000002.1"/>
</dbReference>
<evidence type="ECO:0008006" key="5">
    <source>
        <dbReference type="Google" id="ProtNLM"/>
    </source>
</evidence>
<sequence>MGLTVKEILKRPHFQDVEILAGKKGLKRKVSWAHIVEINTFGHLLNGQEVILTTGMNWDNEDTEKCLHYLQQLLDHHASALCIELGTHMKNVPQEMLTLAESRDFPIIVFKKEVKFIDIMRDLHKMILGYQDTILWELENLHKKWNHTLIHNGSIGDLLKILHQATKKQIALVHDQEQYRFFPTPPKRKQQKWMKQLERDGFPSHYPAYPIQFLNKTIAYLYILEKQESISLFDDLSANRCSEFLNSYFWKYYQQKETREIKQNEWIIEALRGQLSPAAIIEKIHQENPTINLKGVIVGVIPKSDRPMSKEKRGDFSTETLMLIRSILDKNGFYLMTTEDKSKNHYILVLINQLDHVSLYQRLDQSLQGLKDSDFKDSIPNDLKWISFGKMFGDFGKLPISYETALITLNYQRKMGLLPKPFYNNLSVYRLIHQLEDMRELKDIITDYIGPLISYDRDKGGELLKTYQVYLKNLGSKNDTARELFIVRQTLYHRLERIEQLIGEDYMNPEKRIMAEFAIYALDYLNKTKAETL</sequence>
<dbReference type="PANTHER" id="PTHR33744">
    <property type="entry name" value="CARBOHYDRATE DIACID REGULATOR"/>
    <property type="match status" value="1"/>
</dbReference>
<dbReference type="InterPro" id="IPR042070">
    <property type="entry name" value="PucR_C-HTH_sf"/>
</dbReference>
<organism evidence="3 4">
    <name type="scientific">Cerasibacillus terrae</name>
    <dbReference type="NCBI Taxonomy" id="2498845"/>
    <lineage>
        <taxon>Bacteria</taxon>
        <taxon>Bacillati</taxon>
        <taxon>Bacillota</taxon>
        <taxon>Bacilli</taxon>
        <taxon>Bacillales</taxon>
        <taxon>Bacillaceae</taxon>
        <taxon>Cerasibacillus</taxon>
    </lineage>
</organism>
<accession>A0A5C8P0L5</accession>
<dbReference type="PANTHER" id="PTHR33744:SF1">
    <property type="entry name" value="DNA-BINDING TRANSCRIPTIONAL ACTIVATOR ADER"/>
    <property type="match status" value="1"/>
</dbReference>
<proteinExistence type="predicted"/>
<name>A0A5C8P0L5_9BACI</name>